<dbReference type="GO" id="GO:0006529">
    <property type="term" value="P:asparagine biosynthetic process"/>
    <property type="evidence" value="ECO:0007669"/>
    <property type="project" value="InterPro"/>
</dbReference>
<proteinExistence type="predicted"/>
<dbReference type="EMBL" id="BMWS01000001">
    <property type="protein sequence ID" value="GGX04142.1"/>
    <property type="molecule type" value="Genomic_DNA"/>
</dbReference>
<dbReference type="Pfam" id="PF00733">
    <property type="entry name" value="Asn_synthase"/>
    <property type="match status" value="1"/>
</dbReference>
<dbReference type="RefSeq" id="WP_051316593.1">
    <property type="nucleotide sequence ID" value="NZ_JAPHPZ010000006.1"/>
</dbReference>
<dbReference type="Gene3D" id="3.40.50.620">
    <property type="entry name" value="HUPs"/>
    <property type="match status" value="1"/>
</dbReference>
<dbReference type="GO" id="GO:0004066">
    <property type="term" value="F:asparagine synthase (glutamine-hydrolyzing) activity"/>
    <property type="evidence" value="ECO:0007669"/>
    <property type="project" value="InterPro"/>
</dbReference>
<dbReference type="InterPro" id="IPR001962">
    <property type="entry name" value="Asn_synthase"/>
</dbReference>
<protein>
    <recommendedName>
        <fullName evidence="1">Asparagine synthetase domain-containing protein</fullName>
    </recommendedName>
</protein>
<dbReference type="Proteomes" id="UP000601108">
    <property type="component" value="Unassembled WGS sequence"/>
</dbReference>
<comment type="caution">
    <text evidence="2">The sequence shown here is derived from an EMBL/GenBank/DDBJ whole genome shotgun (WGS) entry which is preliminary data.</text>
</comment>
<name>A0A918JRM1_9FLAO</name>
<evidence type="ECO:0000313" key="3">
    <source>
        <dbReference type="Proteomes" id="UP000601108"/>
    </source>
</evidence>
<reference evidence="2 3" key="1">
    <citation type="journal article" date="2014" name="Int. J. Syst. Evol. Microbiol.">
        <title>Complete genome sequence of Corynebacterium casei LMG S-19264T (=DSM 44701T), isolated from a smear-ripened cheese.</title>
        <authorList>
            <consortium name="US DOE Joint Genome Institute (JGI-PGF)"/>
            <person name="Walter F."/>
            <person name="Albersmeier A."/>
            <person name="Kalinowski J."/>
            <person name="Ruckert C."/>
        </authorList>
    </citation>
    <scope>NUCLEOTIDE SEQUENCE [LARGE SCALE GENOMIC DNA]</scope>
    <source>
        <strain evidence="2 3">KCTC 12285</strain>
    </source>
</reference>
<dbReference type="InterPro" id="IPR014729">
    <property type="entry name" value="Rossmann-like_a/b/a_fold"/>
</dbReference>
<organism evidence="2 3">
    <name type="scientific">Aquimarina muelleri</name>
    <dbReference type="NCBI Taxonomy" id="279356"/>
    <lineage>
        <taxon>Bacteria</taxon>
        <taxon>Pseudomonadati</taxon>
        <taxon>Bacteroidota</taxon>
        <taxon>Flavobacteriia</taxon>
        <taxon>Flavobacteriales</taxon>
        <taxon>Flavobacteriaceae</taxon>
        <taxon>Aquimarina</taxon>
    </lineage>
</organism>
<gene>
    <name evidence="2" type="ORF">GCM10007384_02420</name>
</gene>
<keyword evidence="3" id="KW-1185">Reference proteome</keyword>
<evidence type="ECO:0000259" key="1">
    <source>
        <dbReference type="Pfam" id="PF00733"/>
    </source>
</evidence>
<sequence>MMNHFIISKSNLQPFGQSEVKLTEQWNLTIQGKKYHDYNDTGTRIIVIGDYIGKKEDLFTTETNDIPKLRGNFYAIIIKNEKIKIYSSFLNILPIYHTVDNTYISSSVELIRKNSKANFSIDKKFILEILLFNYGFFNRTLYQDIQLVPCNYFLELQLEVVTMHKHFETASLFTQTSLKKQKKVNDLSTLFIKTTKFYFPETPFDIAFTSGFDGRTLVSCATYHNKDFKTFSFGKSNNDDVTIPKKNAEDLNIKYQYFDLGKKTYIDQDYYTNAKEYIKQYPGANGFIYSHFLYSTKKIATDTNYLLSGVIGSELFRALHITGAVTSKSLADIFISNTPQEIRNKISSSPAIKHLKKEEFETDLEELIQELITYKDSISKNLTKNQQFYTFVFEEVFRKFFGQWISMQMNHINVRTPFLDFKFITELLKTKYAGANNDFFTENPLKRMKGQYLYTDIIKKTNSKIYHQKTGKGYRPKDLRESIYIYKIIIPFLLKRFKRKTKTPNLDNLSIISGVLANKHHIKKCLEDVEYTYFDFSSINKMLDNLSPYTPEKERDSLLMMISVILAIKNNSLTNSKK</sequence>
<feature type="domain" description="Asparagine synthetase" evidence="1">
    <location>
        <begin position="209"/>
        <end position="481"/>
    </location>
</feature>
<evidence type="ECO:0000313" key="2">
    <source>
        <dbReference type="EMBL" id="GGX04142.1"/>
    </source>
</evidence>
<accession>A0A918JRM1</accession>
<dbReference type="AlphaFoldDB" id="A0A918JRM1"/>
<dbReference type="SUPFAM" id="SSF52402">
    <property type="entry name" value="Adenine nucleotide alpha hydrolases-like"/>
    <property type="match status" value="1"/>
</dbReference>